<evidence type="ECO:0000313" key="3">
    <source>
        <dbReference type="Proteomes" id="UP000693970"/>
    </source>
</evidence>
<evidence type="ECO:0000313" key="2">
    <source>
        <dbReference type="EMBL" id="KAG7354334.1"/>
    </source>
</evidence>
<keyword evidence="3" id="KW-1185">Reference proteome</keyword>
<dbReference type="AlphaFoldDB" id="A0A9K3L2D6"/>
<feature type="region of interest" description="Disordered" evidence="1">
    <location>
        <begin position="17"/>
        <end position="85"/>
    </location>
</feature>
<reference evidence="2" key="1">
    <citation type="journal article" date="2021" name="Sci. Rep.">
        <title>Diploid genomic architecture of Nitzschia inconspicua, an elite biomass production diatom.</title>
        <authorList>
            <person name="Oliver A."/>
            <person name="Podell S."/>
            <person name="Pinowska A."/>
            <person name="Traller J.C."/>
            <person name="Smith S.R."/>
            <person name="McClure R."/>
            <person name="Beliaev A."/>
            <person name="Bohutskyi P."/>
            <person name="Hill E.A."/>
            <person name="Rabines A."/>
            <person name="Zheng H."/>
            <person name="Allen L.Z."/>
            <person name="Kuo A."/>
            <person name="Grigoriev I.V."/>
            <person name="Allen A.E."/>
            <person name="Hazlebeck D."/>
            <person name="Allen E.E."/>
        </authorList>
    </citation>
    <scope>NUCLEOTIDE SEQUENCE</scope>
    <source>
        <strain evidence="2">Hildebrandi</strain>
    </source>
</reference>
<feature type="compositionally biased region" description="Basic residues" evidence="1">
    <location>
        <begin position="49"/>
        <end position="69"/>
    </location>
</feature>
<comment type="caution">
    <text evidence="2">The sequence shown here is derived from an EMBL/GenBank/DDBJ whole genome shotgun (WGS) entry which is preliminary data.</text>
</comment>
<sequence length="373" mass="40159">MTTHLSYSDNHFYPATSAAEQMTHTSNRLRSESGGSDSSRGSGSTGSGKSRRRSHRPRGCRGGSNRRRNNNNNNNNNNGEGKKNTQHTRRAYFGDFHGNGAVRGNEFSYNQNLSSNYDALMASQATHYQLPAGLYSDYSSVGADSCLPAFRHGSGIVNDSSAQLVLRSFGSLDFPALQSSFSESSNEIIPGYDDGQILPPMPPNAFQEKRPIPMGPNPYALNVSTANKSTFLPANNIGYTSVGITLPYAATSMPPPLPPPPATTSTATDAETSQVGILQPLAHVHNYNHHNIPVGDVSAGTQKRFSFLSLDKAAVRIPAENSGYRAERLEKQRQNVEGGSLFVTSPRSFLMGVKNSFHESSATTGASPVVHSF</sequence>
<protein>
    <submittedName>
        <fullName evidence="2">Uncharacterized protein</fullName>
    </submittedName>
</protein>
<dbReference type="EMBL" id="JAGRRH010000016">
    <property type="protein sequence ID" value="KAG7354334.1"/>
    <property type="molecule type" value="Genomic_DNA"/>
</dbReference>
<feature type="compositionally biased region" description="Low complexity" evidence="1">
    <location>
        <begin position="32"/>
        <end position="42"/>
    </location>
</feature>
<reference evidence="2" key="2">
    <citation type="submission" date="2021-04" db="EMBL/GenBank/DDBJ databases">
        <authorList>
            <person name="Podell S."/>
        </authorList>
    </citation>
    <scope>NUCLEOTIDE SEQUENCE</scope>
    <source>
        <strain evidence="2">Hildebrandi</strain>
    </source>
</reference>
<name>A0A9K3L2D6_9STRA</name>
<dbReference type="Proteomes" id="UP000693970">
    <property type="component" value="Unassembled WGS sequence"/>
</dbReference>
<feature type="region of interest" description="Disordered" evidence="1">
    <location>
        <begin position="252"/>
        <end position="271"/>
    </location>
</feature>
<feature type="compositionally biased region" description="Pro residues" evidence="1">
    <location>
        <begin position="253"/>
        <end position="262"/>
    </location>
</feature>
<dbReference type="OrthoDB" id="49578at2759"/>
<organism evidence="2 3">
    <name type="scientific">Nitzschia inconspicua</name>
    <dbReference type="NCBI Taxonomy" id="303405"/>
    <lineage>
        <taxon>Eukaryota</taxon>
        <taxon>Sar</taxon>
        <taxon>Stramenopiles</taxon>
        <taxon>Ochrophyta</taxon>
        <taxon>Bacillariophyta</taxon>
        <taxon>Bacillariophyceae</taxon>
        <taxon>Bacillariophycidae</taxon>
        <taxon>Bacillariales</taxon>
        <taxon>Bacillariaceae</taxon>
        <taxon>Nitzschia</taxon>
    </lineage>
</organism>
<accession>A0A9K3L2D6</accession>
<proteinExistence type="predicted"/>
<gene>
    <name evidence="2" type="ORF">IV203_003690</name>
</gene>
<evidence type="ECO:0000256" key="1">
    <source>
        <dbReference type="SAM" id="MobiDB-lite"/>
    </source>
</evidence>